<reference evidence="1" key="1">
    <citation type="submission" date="2019-04" db="EMBL/GenBank/DDBJ databases">
        <title>Genome sequencing of Clostridium botulinum Groups I-IV and Clostridium butyricum.</title>
        <authorList>
            <person name="Brunt J."/>
            <person name="Van Vliet A.H.M."/>
            <person name="Stringer S.C."/>
            <person name="Carter A.T."/>
            <person name="Peck M.W."/>
        </authorList>
    </citation>
    <scope>NUCLEOTIDE SEQUENCE</scope>
    <source>
        <strain evidence="1">5009</strain>
    </source>
</reference>
<organism evidence="1">
    <name type="scientific">Clostridium botulinum</name>
    <dbReference type="NCBI Taxonomy" id="1491"/>
    <lineage>
        <taxon>Bacteria</taxon>
        <taxon>Bacillati</taxon>
        <taxon>Bacillota</taxon>
        <taxon>Clostridia</taxon>
        <taxon>Eubacteriales</taxon>
        <taxon>Clostridiaceae</taxon>
        <taxon>Clostridium</taxon>
    </lineage>
</organism>
<accession>A0A6G4G1F5</accession>
<proteinExistence type="predicted"/>
<name>A0A6G4G1F5_CLOBO</name>
<feature type="non-terminal residue" evidence="1">
    <location>
        <position position="1"/>
    </location>
</feature>
<sequence length="22" mass="2609">DMSNMDNYLLKELLDVNIKLKV</sequence>
<protein>
    <submittedName>
        <fullName evidence="1">ImmA/IrrE family metallo-endopeptidase</fullName>
    </submittedName>
</protein>
<comment type="caution">
    <text evidence="1">The sequence shown here is derived from an EMBL/GenBank/DDBJ whole genome shotgun (WGS) entry which is preliminary data.</text>
</comment>
<dbReference type="EMBL" id="SXFE01000003">
    <property type="protein sequence ID" value="NFP57027.1"/>
    <property type="molecule type" value="Genomic_DNA"/>
</dbReference>
<evidence type="ECO:0000313" key="1">
    <source>
        <dbReference type="EMBL" id="NFP57027.1"/>
    </source>
</evidence>
<gene>
    <name evidence="1" type="ORF">FDG35_03540</name>
</gene>
<dbReference type="AlphaFoldDB" id="A0A6G4G1F5"/>